<feature type="transmembrane region" description="Helical" evidence="1">
    <location>
        <begin position="379"/>
        <end position="397"/>
    </location>
</feature>
<gene>
    <name evidence="2" type="ORF">CLV40_11987</name>
</gene>
<organism evidence="2 3">
    <name type="scientific">Actinokineospora auranticolor</name>
    <dbReference type="NCBI Taxonomy" id="155976"/>
    <lineage>
        <taxon>Bacteria</taxon>
        <taxon>Bacillati</taxon>
        <taxon>Actinomycetota</taxon>
        <taxon>Actinomycetes</taxon>
        <taxon>Pseudonocardiales</taxon>
        <taxon>Pseudonocardiaceae</taxon>
        <taxon>Actinokineospora</taxon>
    </lineage>
</organism>
<protein>
    <recommendedName>
        <fullName evidence="4">4-amino-4-deoxy-L-arabinose transferase-like glycosyltransferase</fullName>
    </recommendedName>
</protein>
<keyword evidence="3" id="KW-1185">Reference proteome</keyword>
<feature type="transmembrane region" description="Helical" evidence="1">
    <location>
        <begin position="26"/>
        <end position="47"/>
    </location>
</feature>
<keyword evidence="1" id="KW-0812">Transmembrane</keyword>
<feature type="transmembrane region" description="Helical" evidence="1">
    <location>
        <begin position="295"/>
        <end position="312"/>
    </location>
</feature>
<reference evidence="2 3" key="1">
    <citation type="submission" date="2018-02" db="EMBL/GenBank/DDBJ databases">
        <title>Genomic Encyclopedia of Archaeal and Bacterial Type Strains, Phase II (KMG-II): from individual species to whole genera.</title>
        <authorList>
            <person name="Goeker M."/>
        </authorList>
    </citation>
    <scope>NUCLEOTIDE SEQUENCE [LARGE SCALE GENOMIC DNA]</scope>
    <source>
        <strain evidence="2 3">YU 961-1</strain>
    </source>
</reference>
<evidence type="ECO:0000313" key="3">
    <source>
        <dbReference type="Proteomes" id="UP000239203"/>
    </source>
</evidence>
<dbReference type="OrthoDB" id="9125015at2"/>
<keyword evidence="1" id="KW-0472">Membrane</keyword>
<feature type="transmembrane region" description="Helical" evidence="1">
    <location>
        <begin position="236"/>
        <end position="254"/>
    </location>
</feature>
<dbReference type="RefSeq" id="WP_104481893.1">
    <property type="nucleotide sequence ID" value="NZ_CP154825.1"/>
</dbReference>
<name>A0A2S6GH42_9PSEU</name>
<accession>A0A2S6GH42</accession>
<keyword evidence="1" id="KW-1133">Transmembrane helix</keyword>
<dbReference type="AlphaFoldDB" id="A0A2S6GH42"/>
<evidence type="ECO:0000256" key="1">
    <source>
        <dbReference type="SAM" id="Phobius"/>
    </source>
</evidence>
<evidence type="ECO:0000313" key="2">
    <source>
        <dbReference type="EMBL" id="PPK64520.1"/>
    </source>
</evidence>
<feature type="transmembrane region" description="Helical" evidence="1">
    <location>
        <begin position="324"/>
        <end position="341"/>
    </location>
</feature>
<dbReference type="Proteomes" id="UP000239203">
    <property type="component" value="Unassembled WGS sequence"/>
</dbReference>
<proteinExistence type="predicted"/>
<comment type="caution">
    <text evidence="2">The sequence shown here is derived from an EMBL/GenBank/DDBJ whole genome shotgun (WGS) entry which is preliminary data.</text>
</comment>
<feature type="transmembrane region" description="Helical" evidence="1">
    <location>
        <begin position="133"/>
        <end position="151"/>
    </location>
</feature>
<feature type="transmembrane region" description="Helical" evidence="1">
    <location>
        <begin position="91"/>
        <end position="121"/>
    </location>
</feature>
<sequence>MRTSARPTPAPGRPAAVAGAAGRPRVWLTATLVAAVIAIIRLAMVVFSDYPRAVGLFDDDAFYYFGVAGHIAAGDGSTFNGLDPTNGYHPLWLLLLVPVFSITNGKAALVAVTLVSSVLAIASGRQIDRIGTITGRPVLVTLCAAPLLVVGAAGPSFWYSGMETGVLLFGLLWLAAIYLRTDGFTAPGFGTTQARAVGALIAIAVLARLDTVFPVAVLAVVAIATWVRAGKPWLRLTLSMATFPVLALAAYLVVNQLLFNTPLPVSGQAKALGGGGFNTDTIGQFLTSPVLFGQSTWLGTVALVVVVGALLARATGGLGHAARFGGVVLAGGVLTVGYYAFTSSWQLWPWYFSSAPLAIALAGPALLSRWADRVPARAVLAGAGVVVLVAAVAFNGVRSTTKTVARSAFIEAGPAVAAQIDALVPGEEPIAMGDRAGSLGYHLRRPVVHLEGLVNSAEYLDALKNGTVHEFLARRGVALYARGDNDPGKPDPANPGCERFVEPQQGGGTKVNIVVCEKDLLLSTPVSDGTSYRVWRYRTNLNR</sequence>
<evidence type="ECO:0008006" key="4">
    <source>
        <dbReference type="Google" id="ProtNLM"/>
    </source>
</evidence>
<dbReference type="EMBL" id="PTIX01000019">
    <property type="protein sequence ID" value="PPK64520.1"/>
    <property type="molecule type" value="Genomic_DNA"/>
</dbReference>
<feature type="transmembrane region" description="Helical" evidence="1">
    <location>
        <begin position="157"/>
        <end position="179"/>
    </location>
</feature>